<name>A0ABN6RUS9_9BACT</name>
<reference evidence="6" key="1">
    <citation type="submission" date="2022-08" db="EMBL/GenBank/DDBJ databases">
        <title>Genome Sequence of the sulphate-reducing bacterium, Pseudodesulfovibrio portus JCM14722.</title>
        <authorList>
            <person name="Kondo R."/>
            <person name="Kataoka T."/>
        </authorList>
    </citation>
    <scope>NUCLEOTIDE SEQUENCE</scope>
    <source>
        <strain evidence="6">JCM 14722</strain>
    </source>
</reference>
<keyword evidence="3" id="KW-0597">Phosphoprotein</keyword>
<protein>
    <recommendedName>
        <fullName evidence="2">histidine kinase</fullName>
        <ecNumber evidence="2">2.7.13.3</ecNumber>
    </recommendedName>
</protein>
<dbReference type="Gene3D" id="3.30.565.10">
    <property type="entry name" value="Histidine kinase-like ATPase, C-terminal domain"/>
    <property type="match status" value="1"/>
</dbReference>
<dbReference type="InterPro" id="IPR003594">
    <property type="entry name" value="HATPase_dom"/>
</dbReference>
<comment type="catalytic activity">
    <reaction evidence="1">
        <text>ATP + protein L-histidine = ADP + protein N-phospho-L-histidine.</text>
        <dbReference type="EC" id="2.7.13.3"/>
    </reaction>
</comment>
<dbReference type="InterPro" id="IPR004358">
    <property type="entry name" value="Sig_transdc_His_kin-like_C"/>
</dbReference>
<evidence type="ECO:0000256" key="3">
    <source>
        <dbReference type="ARBA" id="ARBA00022553"/>
    </source>
</evidence>
<accession>A0ABN6RUS9</accession>
<evidence type="ECO:0000313" key="7">
    <source>
        <dbReference type="Proteomes" id="UP001061361"/>
    </source>
</evidence>
<dbReference type="Pfam" id="PF02518">
    <property type="entry name" value="HATPase_c"/>
    <property type="match status" value="1"/>
</dbReference>
<evidence type="ECO:0000259" key="5">
    <source>
        <dbReference type="PROSITE" id="PS50109"/>
    </source>
</evidence>
<organism evidence="6 7">
    <name type="scientific">Pseudodesulfovibrio portus</name>
    <dbReference type="NCBI Taxonomy" id="231439"/>
    <lineage>
        <taxon>Bacteria</taxon>
        <taxon>Pseudomonadati</taxon>
        <taxon>Thermodesulfobacteriota</taxon>
        <taxon>Desulfovibrionia</taxon>
        <taxon>Desulfovibrionales</taxon>
        <taxon>Desulfovibrionaceae</taxon>
    </lineage>
</organism>
<proteinExistence type="predicted"/>
<dbReference type="PANTHER" id="PTHR43065:SF42">
    <property type="entry name" value="TWO-COMPONENT SENSOR PPRA"/>
    <property type="match status" value="1"/>
</dbReference>
<dbReference type="RefSeq" id="WP_264981723.1">
    <property type="nucleotide sequence ID" value="NZ_AP026708.1"/>
</dbReference>
<dbReference type="SUPFAM" id="SSF47384">
    <property type="entry name" value="Homodimeric domain of signal transducing histidine kinase"/>
    <property type="match status" value="1"/>
</dbReference>
<dbReference type="InterPro" id="IPR036890">
    <property type="entry name" value="HATPase_C_sf"/>
</dbReference>
<dbReference type="PANTHER" id="PTHR43065">
    <property type="entry name" value="SENSOR HISTIDINE KINASE"/>
    <property type="match status" value="1"/>
</dbReference>
<feature type="transmembrane region" description="Helical" evidence="4">
    <location>
        <begin position="35"/>
        <end position="54"/>
    </location>
</feature>
<keyword evidence="4" id="KW-0472">Membrane</keyword>
<keyword evidence="4" id="KW-0812">Transmembrane</keyword>
<dbReference type="PROSITE" id="PS50109">
    <property type="entry name" value="HIS_KIN"/>
    <property type="match status" value="1"/>
</dbReference>
<dbReference type="EMBL" id="AP026708">
    <property type="protein sequence ID" value="BDQ34834.1"/>
    <property type="molecule type" value="Genomic_DNA"/>
</dbReference>
<evidence type="ECO:0000256" key="1">
    <source>
        <dbReference type="ARBA" id="ARBA00000085"/>
    </source>
</evidence>
<keyword evidence="4" id="KW-1133">Transmembrane helix</keyword>
<dbReference type="InterPro" id="IPR005467">
    <property type="entry name" value="His_kinase_dom"/>
</dbReference>
<dbReference type="SMART" id="SM00388">
    <property type="entry name" value="HisKA"/>
    <property type="match status" value="1"/>
</dbReference>
<feature type="domain" description="Histidine kinase" evidence="5">
    <location>
        <begin position="90"/>
        <end position="306"/>
    </location>
</feature>
<evidence type="ECO:0000256" key="4">
    <source>
        <dbReference type="SAM" id="Phobius"/>
    </source>
</evidence>
<dbReference type="Pfam" id="PF00512">
    <property type="entry name" value="HisKA"/>
    <property type="match status" value="1"/>
</dbReference>
<dbReference type="InterPro" id="IPR003661">
    <property type="entry name" value="HisK_dim/P_dom"/>
</dbReference>
<dbReference type="Proteomes" id="UP001061361">
    <property type="component" value="Chromosome"/>
</dbReference>
<dbReference type="PRINTS" id="PR00344">
    <property type="entry name" value="BCTRLSENSOR"/>
</dbReference>
<dbReference type="InterPro" id="IPR036097">
    <property type="entry name" value="HisK_dim/P_sf"/>
</dbReference>
<dbReference type="Gene3D" id="1.10.287.130">
    <property type="match status" value="1"/>
</dbReference>
<evidence type="ECO:0000313" key="6">
    <source>
        <dbReference type="EMBL" id="BDQ34834.1"/>
    </source>
</evidence>
<dbReference type="EC" id="2.7.13.3" evidence="2"/>
<dbReference type="SUPFAM" id="SSF55874">
    <property type="entry name" value="ATPase domain of HSP90 chaperone/DNA topoisomerase II/histidine kinase"/>
    <property type="match status" value="1"/>
</dbReference>
<evidence type="ECO:0000256" key="2">
    <source>
        <dbReference type="ARBA" id="ARBA00012438"/>
    </source>
</evidence>
<keyword evidence="7" id="KW-1185">Reference proteome</keyword>
<dbReference type="CDD" id="cd00082">
    <property type="entry name" value="HisKA"/>
    <property type="match status" value="1"/>
</dbReference>
<dbReference type="SMART" id="SM00387">
    <property type="entry name" value="HATPase_c"/>
    <property type="match status" value="1"/>
</dbReference>
<gene>
    <name evidence="6" type="ORF">JCM14722_23760</name>
</gene>
<sequence length="320" mass="35207">MNLSRARRIVRLGQYACPASCVAIAAIAWERSAAGNAATVGVALGLAAAVWMLLRISTRRLDEASREQADIGKQLIQSQKTLALGEISTGIAHEINNPLNIIMQEAELIRVTLVSPPSPEAMQEIQSSLDVIFAQVNRCSDITHKLLDFARSRRTVAQFADINRLMEDMLTLVERDTVPKNIRVVRLFDEHMPMVMTDPPLLRQVYLNILINAVQAVKKDGLIFVTTYSTNDRACAEIRDTGPGIPPEDWARVFNPFYTTKQPGEGTGLGLSVSLRIVNELGGCITVDSPPDRQGARFTVCIPRNPGGTHDDQDTHSRRG</sequence>